<evidence type="ECO:0000313" key="6">
    <source>
        <dbReference type="EMBL" id="OOC55281.1"/>
    </source>
</evidence>
<evidence type="ECO:0000256" key="2">
    <source>
        <dbReference type="ARBA" id="ARBA00023326"/>
    </source>
</evidence>
<dbReference type="InterPro" id="IPR013783">
    <property type="entry name" value="Ig-like_fold"/>
</dbReference>
<keyword evidence="4" id="KW-0472">Membrane</keyword>
<keyword evidence="1" id="KW-0378">Hydrolase</keyword>
<dbReference type="InterPro" id="IPR003961">
    <property type="entry name" value="FN3_dom"/>
</dbReference>
<feature type="compositionally biased region" description="Basic and acidic residues" evidence="3">
    <location>
        <begin position="608"/>
        <end position="620"/>
    </location>
</feature>
<dbReference type="CDD" id="cd00063">
    <property type="entry name" value="FN3"/>
    <property type="match status" value="1"/>
</dbReference>
<feature type="domain" description="Fibronectin type-III" evidence="5">
    <location>
        <begin position="402"/>
        <end position="500"/>
    </location>
</feature>
<evidence type="ECO:0000256" key="1">
    <source>
        <dbReference type="ARBA" id="ARBA00023295"/>
    </source>
</evidence>
<dbReference type="Proteomes" id="UP000189004">
    <property type="component" value="Unassembled WGS sequence"/>
</dbReference>
<dbReference type="PROSITE" id="PS50853">
    <property type="entry name" value="FN3"/>
    <property type="match status" value="1"/>
</dbReference>
<evidence type="ECO:0000256" key="3">
    <source>
        <dbReference type="SAM" id="MobiDB-lite"/>
    </source>
</evidence>
<dbReference type="SMART" id="SM00060">
    <property type="entry name" value="FN3"/>
    <property type="match status" value="2"/>
</dbReference>
<keyword evidence="2" id="KW-0624">Polysaccharide degradation</keyword>
<feature type="compositionally biased region" description="Pro residues" evidence="3">
    <location>
        <begin position="50"/>
        <end position="68"/>
    </location>
</feature>
<keyword evidence="2" id="KW-0119">Carbohydrate metabolism</keyword>
<reference evidence="7" key="1">
    <citation type="submission" date="2016-08" db="EMBL/GenBank/DDBJ databases">
        <authorList>
            <person name="Tokovenko B."/>
            <person name="Kalinowski J."/>
        </authorList>
    </citation>
    <scope>NUCLEOTIDE SEQUENCE [LARGE SCALE GENOMIC DNA]</scope>
    <source>
        <strain evidence="7">UTMC102</strain>
    </source>
</reference>
<keyword evidence="4" id="KW-1133">Transmembrane helix</keyword>
<comment type="caution">
    <text evidence="6">The sequence shown here is derived from an EMBL/GenBank/DDBJ whole genome shotgun (WGS) entry which is preliminary data.</text>
</comment>
<dbReference type="Gene3D" id="3.40.50.1110">
    <property type="entry name" value="SGNH hydrolase"/>
    <property type="match status" value="1"/>
</dbReference>
<dbReference type="InterPro" id="IPR036514">
    <property type="entry name" value="SGNH_hydro_sf"/>
</dbReference>
<keyword evidence="7" id="KW-1185">Reference proteome</keyword>
<proteinExistence type="predicted"/>
<dbReference type="InterPro" id="IPR013830">
    <property type="entry name" value="SGNH_hydro"/>
</dbReference>
<dbReference type="EMBL" id="MCOK01000001">
    <property type="protein sequence ID" value="OOC55281.1"/>
    <property type="molecule type" value="Genomic_DNA"/>
</dbReference>
<dbReference type="SUPFAM" id="SSF49265">
    <property type="entry name" value="Fibronectin type III"/>
    <property type="match status" value="1"/>
</dbReference>
<dbReference type="SUPFAM" id="SSF52266">
    <property type="entry name" value="SGNH hydrolase"/>
    <property type="match status" value="1"/>
</dbReference>
<gene>
    <name evidence="6" type="ORF">NOSIN_16880</name>
</gene>
<dbReference type="PANTHER" id="PTHR30383:SF2">
    <property type="entry name" value="CELLULOSE-BINDING PROTEIN"/>
    <property type="match status" value="1"/>
</dbReference>
<feature type="region of interest" description="Disordered" evidence="3">
    <location>
        <begin position="541"/>
        <end position="635"/>
    </location>
</feature>
<feature type="transmembrane region" description="Helical" evidence="4">
    <location>
        <begin position="125"/>
        <end position="143"/>
    </location>
</feature>
<dbReference type="Pfam" id="PF13472">
    <property type="entry name" value="Lipase_GDSL_2"/>
    <property type="match status" value="1"/>
</dbReference>
<evidence type="ECO:0000313" key="7">
    <source>
        <dbReference type="Proteomes" id="UP000189004"/>
    </source>
</evidence>
<accession>A0A1V3C3B2</accession>
<evidence type="ECO:0000259" key="5">
    <source>
        <dbReference type="PROSITE" id="PS50853"/>
    </source>
</evidence>
<organism evidence="6 7">
    <name type="scientific">Nocardiopsis sinuspersici</name>
    <dbReference type="NCBI Taxonomy" id="501010"/>
    <lineage>
        <taxon>Bacteria</taxon>
        <taxon>Bacillati</taxon>
        <taxon>Actinomycetota</taxon>
        <taxon>Actinomycetes</taxon>
        <taxon>Streptosporangiales</taxon>
        <taxon>Nocardiopsidaceae</taxon>
        <taxon>Nocardiopsis</taxon>
    </lineage>
</organism>
<dbReference type="PANTHER" id="PTHR30383">
    <property type="entry name" value="THIOESTERASE 1/PROTEASE 1/LYSOPHOSPHOLIPASE L1"/>
    <property type="match status" value="1"/>
</dbReference>
<feature type="region of interest" description="Disordered" evidence="3">
    <location>
        <begin position="148"/>
        <end position="168"/>
    </location>
</feature>
<sequence length="665" mass="70002">MFRKTRSDGEGWGTVQDPREPDEEVPDPPGEGTGEPRAAEPPEPSEPRGPSEPPECSEPPGALGPPESPESSGPAEPEGEGPPPQAAGRSHPSRRSGWSRPDLRALSWRYLAPWRHRSARFEPGPLGLLGVMLAAMAVTLLLIQTGSGGTGGVGGDRADGPTTVPGPPEGELRVMVVGDSLTQGSSGDYTWRHHLWSHLRDSGVEADFVGPYDGMYGLAEGEPGNQDYAEPGFDTDHAARWGASAQELASDVAQVAAEYDPHYLLLLAGTEDILAGDGADRALAGIGEAVSTVRVVQGRTRFVLGELPPVEGTGDDDRINAEIDRFNMGVVDLAGQLTADASPVVVARVAAGYVPAHDNWDETHPNTRGELKIAAAFADVLADPLGVGRTYPRPLPSLSVGPPTAPEPVAEKSDGGLVLTWEAVPGATGYRVEQRRVSPDPDEPSVLPVGVESDGDSRSVLVEELFSGARYEFVVRPFKGRDEGAGSEPLQLVWDDDPPPAPSWVRVGDGGATVEWEEVAEASHYEVWARVLECSVADERLRPSEPVASDPPTGEPTEGNGTGPPAGDGAPPRDEPEPEPTPGPGPEPEPEPPAPPAPGAPEPGAGCEPRDGHGPEDGRGWRTLGPVGEEPRWPVTLSGPYEVVVRSYRDYVGGGYSDSVLLSEN</sequence>
<feature type="region of interest" description="Disordered" evidence="3">
    <location>
        <begin position="431"/>
        <end position="452"/>
    </location>
</feature>
<feature type="compositionally biased region" description="Pro residues" evidence="3">
    <location>
        <begin position="579"/>
        <end position="601"/>
    </location>
</feature>
<dbReference type="GO" id="GO:0000272">
    <property type="term" value="P:polysaccharide catabolic process"/>
    <property type="evidence" value="ECO:0007669"/>
    <property type="project" value="UniProtKB-KW"/>
</dbReference>
<dbReference type="STRING" id="501010.NOSIN_16880"/>
<dbReference type="AlphaFoldDB" id="A0A1V3C3B2"/>
<keyword evidence="1" id="KW-0326">Glycosidase</keyword>
<protein>
    <submittedName>
        <fullName evidence="6">GDSL family lipase</fullName>
    </submittedName>
</protein>
<dbReference type="InterPro" id="IPR051532">
    <property type="entry name" value="Ester_Hydrolysis_Enzymes"/>
</dbReference>
<keyword evidence="4" id="KW-0812">Transmembrane</keyword>
<dbReference type="Gene3D" id="2.60.40.10">
    <property type="entry name" value="Immunoglobulins"/>
    <property type="match status" value="1"/>
</dbReference>
<name>A0A1V3C3B2_9ACTN</name>
<dbReference type="GO" id="GO:0016798">
    <property type="term" value="F:hydrolase activity, acting on glycosyl bonds"/>
    <property type="evidence" value="ECO:0007669"/>
    <property type="project" value="UniProtKB-KW"/>
</dbReference>
<dbReference type="GO" id="GO:0004622">
    <property type="term" value="F:phosphatidylcholine lysophospholipase activity"/>
    <property type="evidence" value="ECO:0007669"/>
    <property type="project" value="TreeGrafter"/>
</dbReference>
<dbReference type="InterPro" id="IPR036116">
    <property type="entry name" value="FN3_sf"/>
</dbReference>
<evidence type="ECO:0000256" key="4">
    <source>
        <dbReference type="SAM" id="Phobius"/>
    </source>
</evidence>
<feature type="region of interest" description="Disordered" evidence="3">
    <location>
        <begin position="1"/>
        <end position="99"/>
    </location>
</feature>